<protein>
    <submittedName>
        <fullName evidence="6">ATP-binding cassette domain-containing protein</fullName>
    </submittedName>
</protein>
<gene>
    <name evidence="6" type="ORF">GII30_10540</name>
</gene>
<evidence type="ECO:0000313" key="6">
    <source>
        <dbReference type="EMBL" id="QHN39543.1"/>
    </source>
</evidence>
<dbReference type="GO" id="GO:0016887">
    <property type="term" value="F:ATP hydrolysis activity"/>
    <property type="evidence" value="ECO:0007669"/>
    <property type="project" value="InterPro"/>
</dbReference>
<dbReference type="PANTHER" id="PTHR42711:SF17">
    <property type="entry name" value="ABC TRANSPORTER ATP-BINDING PROTEIN"/>
    <property type="match status" value="1"/>
</dbReference>
<reference evidence="6" key="1">
    <citation type="journal article" date="2021" name="Nat. Microbiol.">
        <title>Cocultivation of an ultrasmall environmental parasitic bacterium with lytic ability against bacteria associated with wastewater foams.</title>
        <authorList>
            <person name="Batinovic S."/>
            <person name="Rose J.J.A."/>
            <person name="Ratcliffe J."/>
            <person name="Seviour R.J."/>
            <person name="Petrovski S."/>
        </authorList>
    </citation>
    <scope>NUCLEOTIDE SEQUENCE</scope>
    <source>
        <strain evidence="6">CON44</strain>
    </source>
</reference>
<dbReference type="PROSITE" id="PS50893">
    <property type="entry name" value="ABC_TRANSPORTER_2"/>
    <property type="match status" value="1"/>
</dbReference>
<dbReference type="Pfam" id="PF00005">
    <property type="entry name" value="ABC_tran"/>
    <property type="match status" value="1"/>
</dbReference>
<keyword evidence="5" id="KW-0046">Antibiotic resistance</keyword>
<dbReference type="PROSITE" id="PS00211">
    <property type="entry name" value="ABC_TRANSPORTER_1"/>
    <property type="match status" value="1"/>
</dbReference>
<dbReference type="InterPro" id="IPR003439">
    <property type="entry name" value="ABC_transporter-like_ATP-bd"/>
</dbReference>
<evidence type="ECO:0000256" key="3">
    <source>
        <dbReference type="ARBA" id="ARBA00022741"/>
    </source>
</evidence>
<keyword evidence="2" id="KW-0813">Transport</keyword>
<dbReference type="InterPro" id="IPR050763">
    <property type="entry name" value="ABC_transporter_ATP-binding"/>
</dbReference>
<dbReference type="CDD" id="cd03230">
    <property type="entry name" value="ABC_DR_subfamily_A"/>
    <property type="match status" value="1"/>
</dbReference>
<proteinExistence type="predicted"/>
<dbReference type="AlphaFoldDB" id="A0A857LLX1"/>
<accession>A0A857LLX1</accession>
<dbReference type="PANTHER" id="PTHR42711">
    <property type="entry name" value="ABC TRANSPORTER ATP-BINDING PROTEIN"/>
    <property type="match status" value="1"/>
</dbReference>
<evidence type="ECO:0000256" key="4">
    <source>
        <dbReference type="ARBA" id="ARBA00022840"/>
    </source>
</evidence>
<dbReference type="InterPro" id="IPR027417">
    <property type="entry name" value="P-loop_NTPase"/>
</dbReference>
<keyword evidence="3" id="KW-0547">Nucleotide-binding</keyword>
<dbReference type="Gene3D" id="3.40.50.300">
    <property type="entry name" value="P-loop containing nucleotide triphosphate hydrolases"/>
    <property type="match status" value="1"/>
</dbReference>
<dbReference type="GO" id="GO:0046677">
    <property type="term" value="P:response to antibiotic"/>
    <property type="evidence" value="ECO:0007669"/>
    <property type="project" value="UniProtKB-KW"/>
</dbReference>
<sequence>MPVGAVIRTVGLSKTFHPRNQDPVYALRGADLTIDPGEIVAVLGPNGAGKTTLIDLILSLSTPTSGSVEVFGTSPREAIRDQRVGAVMQAGGLLPDMTVEHTVAMLAATMSDPPALDDVLARTDLTRLRHRRVGSCSGGEQQRVRFAIALLARPDLLILDEPTAGMDAGARRRFWATMREEADAGRTVLFATHYLAEAQQFAQRIVLLDGGRIIADDTPAGIQSRLSGCVVDYDITENGVRVHHTVTADDSDALARELLTTTDARNLRIAAHTLEDAFIALTDRDSHVVEGDRP</sequence>
<dbReference type="SMART" id="SM00382">
    <property type="entry name" value="AAA"/>
    <property type="match status" value="1"/>
</dbReference>
<dbReference type="GO" id="GO:0005524">
    <property type="term" value="F:ATP binding"/>
    <property type="evidence" value="ECO:0007669"/>
    <property type="project" value="UniProtKB-KW"/>
</dbReference>
<organism evidence="6">
    <name type="scientific">Gordonia amarae</name>
    <dbReference type="NCBI Taxonomy" id="36821"/>
    <lineage>
        <taxon>Bacteria</taxon>
        <taxon>Bacillati</taxon>
        <taxon>Actinomycetota</taxon>
        <taxon>Actinomycetes</taxon>
        <taxon>Mycobacteriales</taxon>
        <taxon>Gordoniaceae</taxon>
        <taxon>Gordonia</taxon>
    </lineage>
</organism>
<dbReference type="InterPro" id="IPR017871">
    <property type="entry name" value="ABC_transporter-like_CS"/>
</dbReference>
<evidence type="ECO:0000256" key="2">
    <source>
        <dbReference type="ARBA" id="ARBA00022448"/>
    </source>
</evidence>
<comment type="subcellular location">
    <subcellularLocation>
        <location evidence="1">Cell membrane</location>
        <topology evidence="1">Peripheral membrane protein</topology>
    </subcellularLocation>
</comment>
<dbReference type="InterPro" id="IPR003593">
    <property type="entry name" value="AAA+_ATPase"/>
</dbReference>
<name>A0A857LLX1_9ACTN</name>
<evidence type="ECO:0000256" key="1">
    <source>
        <dbReference type="ARBA" id="ARBA00004202"/>
    </source>
</evidence>
<dbReference type="RefSeq" id="WP_005192987.1">
    <property type="nucleotide sequence ID" value="NZ_CP045804.1"/>
</dbReference>
<dbReference type="EMBL" id="CP045810">
    <property type="protein sequence ID" value="QHN39543.1"/>
    <property type="molecule type" value="Genomic_DNA"/>
</dbReference>
<dbReference type="SUPFAM" id="SSF52540">
    <property type="entry name" value="P-loop containing nucleoside triphosphate hydrolases"/>
    <property type="match status" value="1"/>
</dbReference>
<evidence type="ECO:0000256" key="5">
    <source>
        <dbReference type="ARBA" id="ARBA00023251"/>
    </source>
</evidence>
<dbReference type="GO" id="GO:0005886">
    <property type="term" value="C:plasma membrane"/>
    <property type="evidence" value="ECO:0007669"/>
    <property type="project" value="UniProtKB-SubCell"/>
</dbReference>
<keyword evidence="4 6" id="KW-0067">ATP-binding</keyword>